<organism evidence="2 3">
    <name type="scientific">Prescottella agglutinans</name>
    <dbReference type="NCBI Taxonomy" id="1644129"/>
    <lineage>
        <taxon>Bacteria</taxon>
        <taxon>Bacillati</taxon>
        <taxon>Actinomycetota</taxon>
        <taxon>Actinomycetes</taxon>
        <taxon>Mycobacteriales</taxon>
        <taxon>Nocardiaceae</taxon>
        <taxon>Prescottella</taxon>
    </lineage>
</organism>
<protein>
    <submittedName>
        <fullName evidence="2">Uncharacterized protein</fullName>
    </submittedName>
</protein>
<keyword evidence="1" id="KW-0732">Signal</keyword>
<proteinExistence type="predicted"/>
<accession>A0ABT6MKA5</accession>
<evidence type="ECO:0000256" key="1">
    <source>
        <dbReference type="SAM" id="SignalP"/>
    </source>
</evidence>
<name>A0ABT6MKA5_9NOCA</name>
<sequence length="105" mass="11042">MRLTLTRSAILTAGLFLAAAPAVAHAQGSIGGGSPPSSGSYVQSGSLENLWEANRFKRTFTQQEIIECWEEAHSSGISTGIRPCPLRPITVVDLALGRLLFGSSG</sequence>
<comment type="caution">
    <text evidence="2">The sequence shown here is derived from an EMBL/GenBank/DDBJ whole genome shotgun (WGS) entry which is preliminary data.</text>
</comment>
<feature type="chain" id="PRO_5045486554" evidence="1">
    <location>
        <begin position="27"/>
        <end position="105"/>
    </location>
</feature>
<keyword evidence="3" id="KW-1185">Reference proteome</keyword>
<reference evidence="2 3" key="1">
    <citation type="submission" date="2023-04" db="EMBL/GenBank/DDBJ databases">
        <title>Forest soil microbial communities from Buena Vista Peninsula, Colon Province, Panama.</title>
        <authorList>
            <person name="Bouskill N."/>
        </authorList>
    </citation>
    <scope>NUCLEOTIDE SEQUENCE [LARGE SCALE GENOMIC DNA]</scope>
    <source>
        <strain evidence="2 3">CFH S0262</strain>
    </source>
</reference>
<evidence type="ECO:0000313" key="3">
    <source>
        <dbReference type="Proteomes" id="UP001160334"/>
    </source>
</evidence>
<dbReference type="EMBL" id="JARXVC010000026">
    <property type="protein sequence ID" value="MDH6284749.1"/>
    <property type="molecule type" value="Genomic_DNA"/>
</dbReference>
<dbReference type="Proteomes" id="UP001160334">
    <property type="component" value="Unassembled WGS sequence"/>
</dbReference>
<evidence type="ECO:0000313" key="2">
    <source>
        <dbReference type="EMBL" id="MDH6284749.1"/>
    </source>
</evidence>
<gene>
    <name evidence="2" type="ORF">M2280_006010</name>
</gene>
<feature type="signal peptide" evidence="1">
    <location>
        <begin position="1"/>
        <end position="26"/>
    </location>
</feature>